<proteinExistence type="predicted"/>
<feature type="region of interest" description="Disordered" evidence="2">
    <location>
        <begin position="938"/>
        <end position="988"/>
    </location>
</feature>
<feature type="compositionally biased region" description="Polar residues" evidence="2">
    <location>
        <begin position="938"/>
        <end position="947"/>
    </location>
</feature>
<dbReference type="Pfam" id="PF00023">
    <property type="entry name" value="Ank"/>
    <property type="match status" value="1"/>
</dbReference>
<keyword evidence="1" id="KW-0040">ANK repeat</keyword>
<reference evidence="3 4" key="1">
    <citation type="submission" date="2024-08" db="EMBL/GenBank/DDBJ databases">
        <authorList>
            <person name="Cucini C."/>
            <person name="Frati F."/>
        </authorList>
    </citation>
    <scope>NUCLEOTIDE SEQUENCE [LARGE SCALE GENOMIC DNA]</scope>
</reference>
<evidence type="ECO:0000313" key="3">
    <source>
        <dbReference type="EMBL" id="CAL8090919.1"/>
    </source>
</evidence>
<dbReference type="InterPro" id="IPR007858">
    <property type="entry name" value="Dpy-30_motif"/>
</dbReference>
<feature type="compositionally biased region" description="Acidic residues" evidence="2">
    <location>
        <begin position="655"/>
        <end position="696"/>
    </location>
</feature>
<organism evidence="3 4">
    <name type="scientific">Orchesella dallaii</name>
    <dbReference type="NCBI Taxonomy" id="48710"/>
    <lineage>
        <taxon>Eukaryota</taxon>
        <taxon>Metazoa</taxon>
        <taxon>Ecdysozoa</taxon>
        <taxon>Arthropoda</taxon>
        <taxon>Hexapoda</taxon>
        <taxon>Collembola</taxon>
        <taxon>Entomobryomorpha</taxon>
        <taxon>Entomobryoidea</taxon>
        <taxon>Orchesellidae</taxon>
        <taxon>Orchesellinae</taxon>
        <taxon>Orchesella</taxon>
    </lineage>
</organism>
<feature type="compositionally biased region" description="Basic residues" evidence="2">
    <location>
        <begin position="228"/>
        <end position="240"/>
    </location>
</feature>
<dbReference type="InterPro" id="IPR002110">
    <property type="entry name" value="Ankyrin_rpt"/>
</dbReference>
<evidence type="ECO:0000256" key="2">
    <source>
        <dbReference type="SAM" id="MobiDB-lite"/>
    </source>
</evidence>
<feature type="repeat" description="ANK" evidence="1">
    <location>
        <begin position="414"/>
        <end position="452"/>
    </location>
</feature>
<feature type="compositionally biased region" description="Acidic residues" evidence="2">
    <location>
        <begin position="968"/>
        <end position="988"/>
    </location>
</feature>
<name>A0ABP1Q6T1_9HEXA</name>
<feature type="region of interest" description="Disordered" evidence="2">
    <location>
        <begin position="227"/>
        <end position="273"/>
    </location>
</feature>
<evidence type="ECO:0000256" key="1">
    <source>
        <dbReference type="PROSITE-ProRule" id="PRU00023"/>
    </source>
</evidence>
<feature type="compositionally biased region" description="Acidic residues" evidence="2">
    <location>
        <begin position="1169"/>
        <end position="1183"/>
    </location>
</feature>
<feature type="region of interest" description="Disordered" evidence="2">
    <location>
        <begin position="575"/>
        <end position="753"/>
    </location>
</feature>
<feature type="compositionally biased region" description="Acidic residues" evidence="2">
    <location>
        <begin position="734"/>
        <end position="750"/>
    </location>
</feature>
<gene>
    <name evidence="3" type="ORF">ODALV1_LOCUS7781</name>
</gene>
<dbReference type="PANTHER" id="PTHR24172">
    <property type="entry name" value="ANK_REP_REGION DOMAIN-CONTAINING PROTEIN"/>
    <property type="match status" value="1"/>
</dbReference>
<dbReference type="Pfam" id="PF12796">
    <property type="entry name" value="Ank_2"/>
    <property type="match status" value="1"/>
</dbReference>
<feature type="region of interest" description="Disordered" evidence="2">
    <location>
        <begin position="509"/>
        <end position="552"/>
    </location>
</feature>
<dbReference type="Pfam" id="PF05186">
    <property type="entry name" value="Dpy-30"/>
    <property type="match status" value="1"/>
</dbReference>
<dbReference type="PROSITE" id="PS50297">
    <property type="entry name" value="ANK_REP_REGION"/>
    <property type="match status" value="1"/>
</dbReference>
<dbReference type="CDD" id="cd22966">
    <property type="entry name" value="DD_DYDC-like"/>
    <property type="match status" value="1"/>
</dbReference>
<feature type="compositionally biased region" description="Polar residues" evidence="2">
    <location>
        <begin position="254"/>
        <end position="267"/>
    </location>
</feature>
<dbReference type="Gene3D" id="1.25.40.20">
    <property type="entry name" value="Ankyrin repeat-containing domain"/>
    <property type="match status" value="6"/>
</dbReference>
<feature type="repeat" description="ANK" evidence="1">
    <location>
        <begin position="879"/>
        <end position="912"/>
    </location>
</feature>
<dbReference type="PANTHER" id="PTHR24172:SF4">
    <property type="entry name" value="ANK_REP_REGION DOMAIN-CONTAINING PROTEIN"/>
    <property type="match status" value="1"/>
</dbReference>
<dbReference type="InterPro" id="IPR036770">
    <property type="entry name" value="Ankyrin_rpt-contain_sf"/>
</dbReference>
<dbReference type="SMART" id="SM00248">
    <property type="entry name" value="ANK"/>
    <property type="match status" value="8"/>
</dbReference>
<feature type="compositionally biased region" description="Acidic residues" evidence="2">
    <location>
        <begin position="1081"/>
        <end position="1135"/>
    </location>
</feature>
<feature type="compositionally biased region" description="Acidic residues" evidence="2">
    <location>
        <begin position="704"/>
        <end position="713"/>
    </location>
</feature>
<accession>A0ABP1Q6T1</accession>
<dbReference type="Proteomes" id="UP001642540">
    <property type="component" value="Unassembled WGS sequence"/>
</dbReference>
<dbReference type="PROSITE" id="PS50088">
    <property type="entry name" value="ANK_REPEAT"/>
    <property type="match status" value="2"/>
</dbReference>
<feature type="compositionally biased region" description="Acidic residues" evidence="2">
    <location>
        <begin position="1143"/>
        <end position="1159"/>
    </location>
</feature>
<dbReference type="EMBL" id="CAXLJM020000024">
    <property type="protein sequence ID" value="CAL8090919.1"/>
    <property type="molecule type" value="Genomic_DNA"/>
</dbReference>
<protein>
    <submittedName>
        <fullName evidence="3">Uncharacterized protein</fullName>
    </submittedName>
</protein>
<feature type="region of interest" description="Disordered" evidence="2">
    <location>
        <begin position="1204"/>
        <end position="1223"/>
    </location>
</feature>
<feature type="region of interest" description="Disordered" evidence="2">
    <location>
        <begin position="1233"/>
        <end position="1255"/>
    </location>
</feature>
<sequence>MMAVTHPSAYSQSPSSVHNFMNNGGVFMHSNPPKPLMSSSSSTSSTQNTAIRNMVKSGDVDKLENIVLEGQGARLLGMIDSAPDMKVKTFLRGIPGYMAKVDLIHDAVIRGSVRELQTLLDKKKLSQARDAVGRGLAHKAVLHSQKNVLEWLGKKYPEAIHIRDNESRTCLHYCGISKNPPDVYNSLLNLGANAEVIDIHGRKASYYLTNPQELYIEGIGDRGGNARKSFRNSRFSRGRRISPISPKSSPSPPVTTMASQPTRSSAGATVKPPQYSLNSCTRAQIRIWIHEKDISKLEKIVWSGNGDKLLLETTNNPKVRRFLDNVPYLLHNIKLIHTAAIHNDVDGLKEIRSRIEQSGNNNSLLGVSIANELFTARDAYGLSALHKATGLNNRGGAEYLLYEFGNSLDLQDNFNRTALHYAAARESNDQSSSESIYKFLIRAGADESVQDYKHHVPEYYVSHSNECDSFKFLRNIPDAPRVVTQDKGLIGWDRSGVLRVSPVGGKRKISSGDEFSGSVQETDPVERGSSNSKLARTEEDVVPPVDEDDIQDVGDAYVADSDEGKYELNDDVDIRGEIEEEEEEVQEPQPNAEDLTEPPQVDVEENNTQVYEDPEPVEEPKPPSAMEEEPPNVEEDTAQETEPVPDEAPPPEPTPEPEVEPEVDPEVATEVAPEVEPEVAPEAASDVEEPPPEVEEPPPAAEEPPIEEPPVEPEPEKMDAEPDEEVPESVPDPEPMEPEPTEPTEPEPVEMDNPPEYAEIERESTVEEYIGNADMEALVNMVLKGHGHELTTKTSENPEIQEFLNNVPAYMAKISSIHSAAYTGNMRDLQSLLDRKRLAEAQDSRGRGPLHHAVLGSSPQVVRYLVNGYPHCLNLMDHNKRTALHYAATLQDSGVMYKVLIQAGADPNIRDAQGNTPGIYLRRKDLLKLDDLVGSGSAVSQKITTKKANVDTWERPPTPFPDKQPEPAEPETAEPEPEETNGVEEEISNMEVEDKVELERTNVNFPAIWSEEGKYLASVLGDALVKGLTLVSQNRPDDPVEYLAKFLRAYTDGEESGVVVIPPAAAGAAVAAAAAAAAATSEEEPEKQPDITEEESKEEDITEETAPPPEEEEPPPPEEPPSDPPEEPENIEPEVAETTPPEDPPEVEEPPAETEEAAEPTEAPPPEEPPNEESPEESPEEEPAPSADPENNLNAEISDAYDKLEESLEEEEASGGNFDPEKEEREITALEAITSTDESETVSHLHNSTRDENGQSVLHFASTRPGGASTIAAFLQNPSVNLAWRDTNMRTARDVANDLGRSENVRVIDNWVISLAQRNEMEVIENLLADGYDHVADIEDAAGTHIVEVAEKNNNKNIALMLRNVPEFREKIDRVHRCIRSGDIDGVKALVNQDKRVAYALNPKTGRCAMHVAVLLEEVPIVRWLGETVPETLKKGDQLERTCLHYAMGVEKVEKIVRILVRAGAKRVVKDLRDRQPSYYFIHRDEITDLQSEERAIVN</sequence>
<dbReference type="Gene3D" id="1.20.890.10">
    <property type="entry name" value="cAMP-dependent protein kinase regulatory subunit, dimerization-anchoring domain"/>
    <property type="match status" value="1"/>
</dbReference>
<comment type="caution">
    <text evidence="3">The sequence shown here is derived from an EMBL/GenBank/DDBJ whole genome shotgun (WGS) entry which is preliminary data.</text>
</comment>
<feature type="compositionally biased region" description="Acidic residues" evidence="2">
    <location>
        <begin position="626"/>
        <end position="645"/>
    </location>
</feature>
<dbReference type="SUPFAM" id="SSF48403">
    <property type="entry name" value="Ankyrin repeat"/>
    <property type="match status" value="3"/>
</dbReference>
<evidence type="ECO:0000313" key="4">
    <source>
        <dbReference type="Proteomes" id="UP001642540"/>
    </source>
</evidence>
<dbReference type="InterPro" id="IPR049630">
    <property type="entry name" value="DYDC-like_DD"/>
</dbReference>
<feature type="region of interest" description="Disordered" evidence="2">
    <location>
        <begin position="21"/>
        <end position="48"/>
    </location>
</feature>
<keyword evidence="4" id="KW-1185">Reference proteome</keyword>
<feature type="region of interest" description="Disordered" evidence="2">
    <location>
        <begin position="1074"/>
        <end position="1193"/>
    </location>
</feature>